<dbReference type="InterPro" id="IPR038681">
    <property type="entry name" value="Phage_tail_NK_sf"/>
</dbReference>
<proteinExistence type="predicted"/>
<dbReference type="RefSeq" id="WP_155850903.1">
    <property type="nucleotide sequence ID" value="NZ_WOES01000004.1"/>
</dbReference>
<dbReference type="EMBL" id="WOET01000003">
    <property type="protein sequence ID" value="MUM71519.1"/>
    <property type="molecule type" value="Genomic_DNA"/>
</dbReference>
<dbReference type="Proteomes" id="UP000490727">
    <property type="component" value="Unassembled WGS sequence"/>
</dbReference>
<sequence>MYNIRTDIIVNGDISYDGELIGKIPVPDISTKNKNILIHENDGLYVPDNTINYQGGTGISITSNLISTKISTTPGNSLTSDSTGLFVPSSSSSYTAGNGISINSNVISSKISNTSGNILTSDSTGLFVNGTNTTNLVRRKRELYYSNLNIQFTDGIEQNLIQILKSLTPTSGTLDTFFNTTSNKLNVYNFNSSLNFKLNIYGTWTTSSSNMSFAINFTNTQFNNINQVRTPTITVDTISFNTFLSVDENGNLVTNGTPITLMSHGGKFTVTNLLLIAEQIVPPSMSGVSVV</sequence>
<dbReference type="Pfam" id="PF16532">
    <property type="entry name" value="Phage_tail_NK"/>
    <property type="match status" value="1"/>
</dbReference>
<reference evidence="2 3" key="1">
    <citation type="submission" date="2019-11" db="EMBL/GenBank/DDBJ databases">
        <title>Whole genome sequence analysis of environmental Escherichia coli from the feces of straw-necked ibis (Threskiornis spinicollis) nesting on inland wetlands.</title>
        <authorList>
            <person name="Wyrsch E.R."/>
            <person name="Roy Chowdhury P."/>
            <person name="Wallis L."/>
            <person name="Cummins M.L."/>
            <person name="Zingali T."/>
            <person name="Brandis K.J."/>
            <person name="Djordjevic S.P."/>
        </authorList>
    </citation>
    <scope>NUCLEOTIDE SEQUENCE [LARGE SCALE GENOMIC DNA]</scope>
    <source>
        <strain evidence="2 3">IBS12</strain>
    </source>
</reference>
<dbReference type="InterPro" id="IPR032395">
    <property type="entry name" value="Phage_tail_NK"/>
</dbReference>
<accession>A0AAJ2Y3N3</accession>
<organism evidence="2 3">
    <name type="scientific">Escherichia coli</name>
    <dbReference type="NCBI Taxonomy" id="562"/>
    <lineage>
        <taxon>Bacteria</taxon>
        <taxon>Pseudomonadati</taxon>
        <taxon>Pseudomonadota</taxon>
        <taxon>Gammaproteobacteria</taxon>
        <taxon>Enterobacterales</taxon>
        <taxon>Enterobacteriaceae</taxon>
        <taxon>Escherichia</taxon>
    </lineage>
</organism>
<comment type="caution">
    <text evidence="2">The sequence shown here is derived from an EMBL/GenBank/DDBJ whole genome shotgun (WGS) entry which is preliminary data.</text>
</comment>
<protein>
    <recommendedName>
        <fullName evidence="1">Sf6-type phage tail needle knob domain-containing protein</fullName>
    </recommendedName>
</protein>
<evidence type="ECO:0000313" key="3">
    <source>
        <dbReference type="Proteomes" id="UP000490727"/>
    </source>
</evidence>
<name>A0AAJ2Y3N3_ECOLX</name>
<evidence type="ECO:0000313" key="2">
    <source>
        <dbReference type="EMBL" id="MUM71519.1"/>
    </source>
</evidence>
<dbReference type="Gene3D" id="2.60.120.1120">
    <property type="entry name" value="Sf6-type phage tail needle knob"/>
    <property type="match status" value="1"/>
</dbReference>
<evidence type="ECO:0000259" key="1">
    <source>
        <dbReference type="Pfam" id="PF16532"/>
    </source>
</evidence>
<gene>
    <name evidence="2" type="ORF">GNZ05_04990</name>
</gene>
<feature type="domain" description="Sf6-type phage tail needle knob" evidence="1">
    <location>
        <begin position="137"/>
        <end position="279"/>
    </location>
</feature>
<dbReference type="AlphaFoldDB" id="A0AAJ2Y3N3"/>